<reference evidence="1 2" key="1">
    <citation type="submission" date="2013-10" db="EMBL/GenBank/DDBJ databases">
        <title>Antibiotic resistance diversity of beta-lactamase producers in the General Hospital Vienna.</title>
        <authorList>
            <person name="Barisic I."/>
            <person name="Mitteregger D."/>
            <person name="Hirschl A.M."/>
            <person name="Noehammer C."/>
            <person name="Wiesinger-Mayr H."/>
        </authorList>
    </citation>
    <scope>NUCLEOTIDE SEQUENCE [LARGE SCALE GENOMIC DNA]</scope>
    <source>
        <strain evidence="1 2">ISC11</strain>
    </source>
</reference>
<evidence type="ECO:0000313" key="2">
    <source>
        <dbReference type="Proteomes" id="UP000019194"/>
    </source>
</evidence>
<protein>
    <submittedName>
        <fullName evidence="1">Multidrug-efflux transporter, major facilitator superfamily (MFS) (TC 2.A.1)</fullName>
    </submittedName>
</protein>
<accession>A0A7G2ITY4</accession>
<comment type="caution">
    <text evidence="1">The sequence shown here is derived from an EMBL/GenBank/DDBJ whole genome shotgun (WGS) entry which is preliminary data.</text>
</comment>
<dbReference type="Gene3D" id="1.20.1250.20">
    <property type="entry name" value="MFS general substrate transporter like domains"/>
    <property type="match status" value="1"/>
</dbReference>
<dbReference type="AlphaFoldDB" id="A0A7G2ITY4"/>
<organism evidence="1 2">
    <name type="scientific">Citrobacter freundii</name>
    <dbReference type="NCBI Taxonomy" id="546"/>
    <lineage>
        <taxon>Bacteria</taxon>
        <taxon>Pseudomonadati</taxon>
        <taxon>Pseudomonadota</taxon>
        <taxon>Gammaproteobacteria</taxon>
        <taxon>Enterobacterales</taxon>
        <taxon>Enterobacteriaceae</taxon>
        <taxon>Citrobacter</taxon>
        <taxon>Citrobacter freundii complex</taxon>
    </lineage>
</organism>
<dbReference type="SUPFAM" id="SSF103473">
    <property type="entry name" value="MFS general substrate transporter"/>
    <property type="match status" value="1"/>
</dbReference>
<sequence length="60" mass="6204">MNMWSGLVFSITFLFSAIASPFWGGLADRKGRKNHAATLCVGYGCCDAADGTGAKISGSS</sequence>
<dbReference type="InterPro" id="IPR036259">
    <property type="entry name" value="MFS_trans_sf"/>
</dbReference>
<proteinExistence type="predicted"/>
<name>A0A7G2ITY4_CITFR</name>
<dbReference type="EMBL" id="CBWP010000053">
    <property type="protein sequence ID" value="CDL38934.1"/>
    <property type="molecule type" value="Genomic_DNA"/>
</dbReference>
<evidence type="ECO:0000313" key="1">
    <source>
        <dbReference type="EMBL" id="CDL38934.1"/>
    </source>
</evidence>
<dbReference type="Proteomes" id="UP000019194">
    <property type="component" value="Unassembled WGS sequence"/>
</dbReference>